<evidence type="ECO:0000256" key="7">
    <source>
        <dbReference type="SAM" id="MobiDB-lite"/>
    </source>
</evidence>
<evidence type="ECO:0000313" key="8">
    <source>
        <dbReference type="EMBL" id="TRO81260.1"/>
    </source>
</evidence>
<evidence type="ECO:0000256" key="6">
    <source>
        <dbReference type="HAMAP-Rule" id="MF_00360"/>
    </source>
</evidence>
<proteinExistence type="inferred from homology"/>
<keyword evidence="3 6" id="KW-0687">Ribonucleoprotein</keyword>
<dbReference type="Pfam" id="PF01250">
    <property type="entry name" value="Ribosomal_S6"/>
    <property type="match status" value="1"/>
</dbReference>
<evidence type="ECO:0000256" key="1">
    <source>
        <dbReference type="ARBA" id="ARBA00009512"/>
    </source>
</evidence>
<keyword evidence="9" id="KW-1185">Reference proteome</keyword>
<evidence type="ECO:0000256" key="4">
    <source>
        <dbReference type="ARBA" id="ARBA00035104"/>
    </source>
</evidence>
<comment type="function">
    <text evidence="4 6">Binds together with bS18 to 16S ribosomal RNA.</text>
</comment>
<dbReference type="PANTHER" id="PTHR21011:SF1">
    <property type="entry name" value="SMALL RIBOSOMAL SUBUNIT PROTEIN BS6M"/>
    <property type="match status" value="1"/>
</dbReference>
<keyword evidence="6" id="KW-0699">rRNA-binding</keyword>
<dbReference type="GO" id="GO:0070181">
    <property type="term" value="F:small ribosomal subunit rRNA binding"/>
    <property type="evidence" value="ECO:0007669"/>
    <property type="project" value="TreeGrafter"/>
</dbReference>
<comment type="caution">
    <text evidence="8">The sequence shown here is derived from an EMBL/GenBank/DDBJ whole genome shotgun (WGS) entry which is preliminary data.</text>
</comment>
<organism evidence="8 9">
    <name type="scientific">Trichloromonas acetexigens</name>
    <dbReference type="NCBI Taxonomy" id="38815"/>
    <lineage>
        <taxon>Bacteria</taxon>
        <taxon>Pseudomonadati</taxon>
        <taxon>Thermodesulfobacteriota</taxon>
        <taxon>Desulfuromonadia</taxon>
        <taxon>Desulfuromonadales</taxon>
        <taxon>Trichloromonadaceae</taxon>
        <taxon>Trichloromonas</taxon>
    </lineage>
</organism>
<dbReference type="AlphaFoldDB" id="A0A550JDG6"/>
<sequence>MRTYETIYIVHPEIVGDGYQAIVEKFKGILEGLKANVLKVDEWGTRKLAYPVKKQGRGTYVLMAYEAAADVIAELERRMRINENVIKFQTVLLENGYQETVPAAGETEGAEDVEEEVEDNE</sequence>
<dbReference type="GO" id="GO:0006412">
    <property type="term" value="P:translation"/>
    <property type="evidence" value="ECO:0007669"/>
    <property type="project" value="UniProtKB-UniRule"/>
</dbReference>
<dbReference type="Gene3D" id="3.30.70.60">
    <property type="match status" value="1"/>
</dbReference>
<dbReference type="EMBL" id="VJVV01000006">
    <property type="protein sequence ID" value="TRO81260.1"/>
    <property type="molecule type" value="Genomic_DNA"/>
</dbReference>
<reference evidence="8 9" key="1">
    <citation type="submission" date="2019-07" db="EMBL/GenBank/DDBJ databases">
        <title>Insights of Desulfuromonas acetexigens electromicrobiology.</title>
        <authorList>
            <person name="Katuri K."/>
            <person name="Sapireddy V."/>
            <person name="Shaw D.R."/>
            <person name="Saikaly P."/>
        </authorList>
    </citation>
    <scope>NUCLEOTIDE SEQUENCE [LARGE SCALE GENOMIC DNA]</scope>
    <source>
        <strain evidence="8 9">2873</strain>
    </source>
</reference>
<dbReference type="PANTHER" id="PTHR21011">
    <property type="entry name" value="MITOCHONDRIAL 28S RIBOSOMAL PROTEIN S6"/>
    <property type="match status" value="1"/>
</dbReference>
<evidence type="ECO:0000313" key="9">
    <source>
        <dbReference type="Proteomes" id="UP000317155"/>
    </source>
</evidence>
<evidence type="ECO:0000256" key="3">
    <source>
        <dbReference type="ARBA" id="ARBA00023274"/>
    </source>
</evidence>
<dbReference type="HAMAP" id="MF_00360">
    <property type="entry name" value="Ribosomal_bS6"/>
    <property type="match status" value="1"/>
</dbReference>
<accession>A0A550JDG6</accession>
<dbReference type="SUPFAM" id="SSF54995">
    <property type="entry name" value="Ribosomal protein S6"/>
    <property type="match status" value="1"/>
</dbReference>
<dbReference type="OrthoDB" id="9812702at2"/>
<comment type="similarity">
    <text evidence="1 6">Belongs to the bacterial ribosomal protein bS6 family.</text>
</comment>
<dbReference type="InterPro" id="IPR020814">
    <property type="entry name" value="Ribosomal_S6_plastid/chlpt"/>
</dbReference>
<dbReference type="InterPro" id="IPR000529">
    <property type="entry name" value="Ribosomal_bS6"/>
</dbReference>
<dbReference type="InterPro" id="IPR014717">
    <property type="entry name" value="Transl_elong_EF1B/ribsomal_bS6"/>
</dbReference>
<dbReference type="GO" id="GO:0003735">
    <property type="term" value="F:structural constituent of ribosome"/>
    <property type="evidence" value="ECO:0007669"/>
    <property type="project" value="InterPro"/>
</dbReference>
<dbReference type="CDD" id="cd00473">
    <property type="entry name" value="bS6"/>
    <property type="match status" value="1"/>
</dbReference>
<keyword evidence="2 6" id="KW-0689">Ribosomal protein</keyword>
<dbReference type="InterPro" id="IPR035980">
    <property type="entry name" value="Ribosomal_bS6_sf"/>
</dbReference>
<gene>
    <name evidence="6 8" type="primary">rpsF</name>
    <name evidence="8" type="ORF">FL622_10155</name>
</gene>
<dbReference type="GO" id="GO:0022627">
    <property type="term" value="C:cytosolic small ribosomal subunit"/>
    <property type="evidence" value="ECO:0007669"/>
    <property type="project" value="TreeGrafter"/>
</dbReference>
<feature type="region of interest" description="Disordered" evidence="7">
    <location>
        <begin position="101"/>
        <end position="121"/>
    </location>
</feature>
<evidence type="ECO:0000256" key="5">
    <source>
        <dbReference type="ARBA" id="ARBA00035294"/>
    </source>
</evidence>
<evidence type="ECO:0000256" key="2">
    <source>
        <dbReference type="ARBA" id="ARBA00022980"/>
    </source>
</evidence>
<feature type="compositionally biased region" description="Acidic residues" evidence="7">
    <location>
        <begin position="108"/>
        <end position="121"/>
    </location>
</feature>
<name>A0A550JDG6_9BACT</name>
<dbReference type="NCBIfam" id="TIGR00166">
    <property type="entry name" value="S6"/>
    <property type="match status" value="1"/>
</dbReference>
<dbReference type="Proteomes" id="UP000317155">
    <property type="component" value="Unassembled WGS sequence"/>
</dbReference>
<dbReference type="RefSeq" id="WP_092057990.1">
    <property type="nucleotide sequence ID" value="NZ_FOJJ01000038.1"/>
</dbReference>
<keyword evidence="6" id="KW-0694">RNA-binding</keyword>
<protein>
    <recommendedName>
        <fullName evidence="5 6">Small ribosomal subunit protein bS6</fullName>
    </recommendedName>
</protein>